<keyword evidence="2" id="KW-0812">Transmembrane</keyword>
<evidence type="ECO:0000313" key="3">
    <source>
        <dbReference type="EMBL" id="MDU0341180.1"/>
    </source>
</evidence>
<name>A0ABU3S8R0_9HYPH</name>
<dbReference type="InterPro" id="IPR004513">
    <property type="entry name" value="FtsX"/>
</dbReference>
<proteinExistence type="predicted"/>
<sequence length="329" mass="35089">MSTPDWRAEPAEQDEDDEGFVQPKPRLPVNLRRDQPLVPVDTVAGRALVVVIAILTFLAALSAGGALMAARASEQWRGAVANEMTIQVRPDPRRNIEADLAKAVELARAVPSVAEVRAMPRAESDKLLEPWLGAGLDLIELPVPRLIVLRLNATVANDLVAFSQTLRREVPTATLDDHRLWLRRLSTMANTIIVAGVAVVMLVLLAAALAVAFATRGAMAGSRDSVEVLHLVGADDEFIAREFQNRFITLGLRGGGAGGLAAVIAIALLGWLASAWSATPEADQLQAMFGAFEIGWSGYGVVVLVAVIVAAIAGLVSRVTVRNYLKAMS</sequence>
<dbReference type="Proteomes" id="UP001254257">
    <property type="component" value="Unassembled WGS sequence"/>
</dbReference>
<dbReference type="PANTHER" id="PTHR47755:SF1">
    <property type="entry name" value="CELL DIVISION PROTEIN FTSX"/>
    <property type="match status" value="1"/>
</dbReference>
<evidence type="ECO:0000256" key="2">
    <source>
        <dbReference type="SAM" id="Phobius"/>
    </source>
</evidence>
<organism evidence="3 4">
    <name type="scientific">Bosea rubneri</name>
    <dbReference type="NCBI Taxonomy" id="3075434"/>
    <lineage>
        <taxon>Bacteria</taxon>
        <taxon>Pseudomonadati</taxon>
        <taxon>Pseudomonadota</taxon>
        <taxon>Alphaproteobacteria</taxon>
        <taxon>Hyphomicrobiales</taxon>
        <taxon>Boseaceae</taxon>
        <taxon>Bosea</taxon>
    </lineage>
</organism>
<gene>
    <name evidence="3" type="ORF">RKE40_14880</name>
</gene>
<feature type="compositionally biased region" description="Basic and acidic residues" evidence="1">
    <location>
        <begin position="1"/>
        <end position="10"/>
    </location>
</feature>
<keyword evidence="4" id="KW-1185">Reference proteome</keyword>
<feature type="transmembrane region" description="Helical" evidence="2">
    <location>
        <begin position="250"/>
        <end position="276"/>
    </location>
</feature>
<keyword evidence="2" id="KW-1133">Transmembrane helix</keyword>
<protein>
    <submittedName>
        <fullName evidence="3">ABC transporter permease</fullName>
    </submittedName>
</protein>
<comment type="caution">
    <text evidence="3">The sequence shown here is derived from an EMBL/GenBank/DDBJ whole genome shotgun (WGS) entry which is preliminary data.</text>
</comment>
<dbReference type="EMBL" id="JAWDID010000021">
    <property type="protein sequence ID" value="MDU0341180.1"/>
    <property type="molecule type" value="Genomic_DNA"/>
</dbReference>
<feature type="region of interest" description="Disordered" evidence="1">
    <location>
        <begin position="1"/>
        <end position="26"/>
    </location>
</feature>
<evidence type="ECO:0000313" key="4">
    <source>
        <dbReference type="Proteomes" id="UP001254257"/>
    </source>
</evidence>
<dbReference type="RefSeq" id="WP_316019016.1">
    <property type="nucleotide sequence ID" value="NZ_JAWDID010000021.1"/>
</dbReference>
<feature type="transmembrane region" description="Helical" evidence="2">
    <location>
        <begin position="47"/>
        <end position="70"/>
    </location>
</feature>
<dbReference type="PANTHER" id="PTHR47755">
    <property type="entry name" value="CELL DIVISION PROTEIN FTSX"/>
    <property type="match status" value="1"/>
</dbReference>
<keyword evidence="2" id="KW-0472">Membrane</keyword>
<reference evidence="3 4" key="1">
    <citation type="submission" date="2023-09" db="EMBL/GenBank/DDBJ databases">
        <title>Whole genome shotgun sequencing (WGS) of Bosea sp. ZW T0_25, isolated from stored onions (Allium cepa).</title>
        <authorList>
            <person name="Stoll D.A."/>
            <person name="Huch M."/>
        </authorList>
    </citation>
    <scope>NUCLEOTIDE SEQUENCE [LARGE SCALE GENOMIC DNA]</scope>
    <source>
        <strain evidence="3 4">ZW T0_25</strain>
    </source>
</reference>
<feature type="transmembrane region" description="Helical" evidence="2">
    <location>
        <begin position="192"/>
        <end position="214"/>
    </location>
</feature>
<accession>A0ABU3S8R0</accession>
<evidence type="ECO:0000256" key="1">
    <source>
        <dbReference type="SAM" id="MobiDB-lite"/>
    </source>
</evidence>
<feature type="transmembrane region" description="Helical" evidence="2">
    <location>
        <begin position="296"/>
        <end position="316"/>
    </location>
</feature>